<dbReference type="AlphaFoldDB" id="A0A915I4Y6"/>
<protein>
    <submittedName>
        <fullName evidence="2">Uncharacterized protein</fullName>
    </submittedName>
</protein>
<proteinExistence type="predicted"/>
<evidence type="ECO:0000313" key="1">
    <source>
        <dbReference type="Proteomes" id="UP000887565"/>
    </source>
</evidence>
<organism evidence="1 2">
    <name type="scientific">Romanomermis culicivorax</name>
    <name type="common">Nematode worm</name>
    <dbReference type="NCBI Taxonomy" id="13658"/>
    <lineage>
        <taxon>Eukaryota</taxon>
        <taxon>Metazoa</taxon>
        <taxon>Ecdysozoa</taxon>
        <taxon>Nematoda</taxon>
        <taxon>Enoplea</taxon>
        <taxon>Dorylaimia</taxon>
        <taxon>Mermithida</taxon>
        <taxon>Mermithoidea</taxon>
        <taxon>Mermithidae</taxon>
        <taxon>Romanomermis</taxon>
    </lineage>
</organism>
<reference evidence="2" key="1">
    <citation type="submission" date="2022-11" db="UniProtKB">
        <authorList>
            <consortium name="WormBaseParasite"/>
        </authorList>
    </citation>
    <scope>IDENTIFICATION</scope>
</reference>
<dbReference type="Proteomes" id="UP000887565">
    <property type="component" value="Unplaced"/>
</dbReference>
<dbReference type="WBParaSite" id="nRc.2.0.1.t09198-RA">
    <property type="protein sequence ID" value="nRc.2.0.1.t09198-RA"/>
    <property type="gene ID" value="nRc.2.0.1.g09198"/>
</dbReference>
<sequence length="86" mass="8374">MLSGGVPQGAPLSGLAQIPLSQGLPVPQASTGGGVNTLNSPLGTGNLGLIGALAQGAPISAGPIGPLAQFAGLGRKRRNIFYSAKQ</sequence>
<evidence type="ECO:0000313" key="2">
    <source>
        <dbReference type="WBParaSite" id="nRc.2.0.1.t09198-RA"/>
    </source>
</evidence>
<accession>A0A915I4Y6</accession>
<keyword evidence="1" id="KW-1185">Reference proteome</keyword>
<name>A0A915I4Y6_ROMCU</name>